<evidence type="ECO:0000256" key="2">
    <source>
        <dbReference type="SAM" id="MobiDB-lite"/>
    </source>
</evidence>
<keyword evidence="1" id="KW-0863">Zinc-finger</keyword>
<proteinExistence type="predicted"/>
<evidence type="ECO:0000256" key="1">
    <source>
        <dbReference type="PROSITE-ProRule" id="PRU00723"/>
    </source>
</evidence>
<organism evidence="4 5">
    <name type="scientific">Symbiodinium natans</name>
    <dbReference type="NCBI Taxonomy" id="878477"/>
    <lineage>
        <taxon>Eukaryota</taxon>
        <taxon>Sar</taxon>
        <taxon>Alveolata</taxon>
        <taxon>Dinophyceae</taxon>
        <taxon>Suessiales</taxon>
        <taxon>Symbiodiniaceae</taxon>
        <taxon>Symbiodinium</taxon>
    </lineage>
</organism>
<keyword evidence="1" id="KW-0479">Metal-binding</keyword>
<sequence>MAHRPRLDDPAVLEALLTQYSAPDDLAAKLKSAGYNTLSALVFAAPDVADEPQLLRSLLSLPAPTELTTPACSAVRRLLMEARLLLPGVPPSLPAATSAAPSAPMPSQPAVPKLSTAELSQLRTDFMAAYPGELLNSATTPCLEMCAAIKHLHDSACSPWLPWRQRASEADRAAWSESRRPRSDGQLLRALLSDEFEAPAPTSAAGLNGPLESVLRRNLSLFATALAMTKITHLITIKRFTEKFISTALAVPLDPSLRPPTLNEILAADRAVWISVHELVRDHSWSLEDALNEISTCRQDISALLQPRPRTSKAHADPNAPNPRAPNNRRPDRSRSARNDEARKHAPKSKGRGRGKDRSDASSSVPGFDAAWFHKIGKRELCKRYALGKCSNPNCRYAHLCPLPLPSGKPCGQKHTVAEHKNTAH</sequence>
<dbReference type="Proteomes" id="UP000604046">
    <property type="component" value="Unassembled WGS sequence"/>
</dbReference>
<evidence type="ECO:0000313" key="5">
    <source>
        <dbReference type="Proteomes" id="UP000604046"/>
    </source>
</evidence>
<reference evidence="4" key="1">
    <citation type="submission" date="2021-02" db="EMBL/GenBank/DDBJ databases">
        <authorList>
            <person name="Dougan E. K."/>
            <person name="Rhodes N."/>
            <person name="Thang M."/>
            <person name="Chan C."/>
        </authorList>
    </citation>
    <scope>NUCLEOTIDE SEQUENCE</scope>
</reference>
<name>A0A812QSL6_9DINO</name>
<feature type="compositionally biased region" description="Basic and acidic residues" evidence="2">
    <location>
        <begin position="329"/>
        <end position="344"/>
    </location>
</feature>
<accession>A0A812QSL6</accession>
<dbReference type="OrthoDB" id="441683at2759"/>
<dbReference type="PROSITE" id="PS50103">
    <property type="entry name" value="ZF_C3H1"/>
    <property type="match status" value="1"/>
</dbReference>
<evidence type="ECO:0000313" key="4">
    <source>
        <dbReference type="EMBL" id="CAE7401677.1"/>
    </source>
</evidence>
<evidence type="ECO:0000259" key="3">
    <source>
        <dbReference type="PROSITE" id="PS50103"/>
    </source>
</evidence>
<gene>
    <name evidence="4" type="ORF">SNAT2548_LOCUS21866</name>
</gene>
<keyword evidence="1" id="KW-0862">Zinc</keyword>
<dbReference type="EMBL" id="CAJNDS010002265">
    <property type="protein sequence ID" value="CAE7401677.1"/>
    <property type="molecule type" value="Genomic_DNA"/>
</dbReference>
<comment type="caution">
    <text evidence="4">The sequence shown here is derived from an EMBL/GenBank/DDBJ whole genome shotgun (WGS) entry which is preliminary data.</text>
</comment>
<feature type="domain" description="C3H1-type" evidence="3">
    <location>
        <begin position="376"/>
        <end position="402"/>
    </location>
</feature>
<dbReference type="AlphaFoldDB" id="A0A812QSL6"/>
<feature type="region of interest" description="Disordered" evidence="2">
    <location>
        <begin position="309"/>
        <end position="364"/>
    </location>
</feature>
<protein>
    <recommendedName>
        <fullName evidence="3">C3H1-type domain-containing protein</fullName>
    </recommendedName>
</protein>
<keyword evidence="5" id="KW-1185">Reference proteome</keyword>
<feature type="zinc finger region" description="C3H1-type" evidence="1">
    <location>
        <begin position="376"/>
        <end position="402"/>
    </location>
</feature>
<dbReference type="GO" id="GO:0008270">
    <property type="term" value="F:zinc ion binding"/>
    <property type="evidence" value="ECO:0007669"/>
    <property type="project" value="UniProtKB-KW"/>
</dbReference>
<feature type="region of interest" description="Disordered" evidence="2">
    <location>
        <begin position="95"/>
        <end position="114"/>
    </location>
</feature>
<dbReference type="InterPro" id="IPR000571">
    <property type="entry name" value="Znf_CCCH"/>
</dbReference>